<accession>A0AA41W8K4</accession>
<evidence type="ECO:0000313" key="2">
    <source>
        <dbReference type="EMBL" id="MCM2680836.1"/>
    </source>
</evidence>
<protein>
    <submittedName>
        <fullName evidence="2">Uncharacterized protein</fullName>
    </submittedName>
</protein>
<reference evidence="2 3" key="1">
    <citation type="journal article" date="2013" name="Antonie Van Leeuwenhoek">
        <title>Echinimonas agarilytica gen. nov., sp. nov., a new gammaproteobacterium isolated from the sea urchin Strongylocentrotus intermedius.</title>
        <authorList>
            <person name="Nedashkovskaya O.I."/>
            <person name="Stenkova A.M."/>
            <person name="Zhukova N.V."/>
            <person name="Van Trappen S."/>
            <person name="Lee J.S."/>
            <person name="Kim S.B."/>
        </authorList>
    </citation>
    <scope>NUCLEOTIDE SEQUENCE [LARGE SCALE GENOMIC DNA]</scope>
    <source>
        <strain evidence="2 3">KMM 6351</strain>
    </source>
</reference>
<dbReference type="EMBL" id="JAMQGP010000007">
    <property type="protein sequence ID" value="MCM2680836.1"/>
    <property type="molecule type" value="Genomic_DNA"/>
</dbReference>
<evidence type="ECO:0000256" key="1">
    <source>
        <dbReference type="SAM" id="Phobius"/>
    </source>
</evidence>
<comment type="caution">
    <text evidence="2">The sequence shown here is derived from an EMBL/GenBank/DDBJ whole genome shotgun (WGS) entry which is preliminary data.</text>
</comment>
<keyword evidence="3" id="KW-1185">Reference proteome</keyword>
<dbReference type="Proteomes" id="UP001165393">
    <property type="component" value="Unassembled WGS sequence"/>
</dbReference>
<keyword evidence="1" id="KW-1133">Transmembrane helix</keyword>
<dbReference type="RefSeq" id="WP_251262310.1">
    <property type="nucleotide sequence ID" value="NZ_JAMQGP010000007.1"/>
</dbReference>
<name>A0AA41W8K4_9GAMM</name>
<keyword evidence="1" id="KW-0472">Membrane</keyword>
<feature type="transmembrane region" description="Helical" evidence="1">
    <location>
        <begin position="17"/>
        <end position="36"/>
    </location>
</feature>
<proteinExistence type="predicted"/>
<dbReference type="AlphaFoldDB" id="A0AA41W8K4"/>
<gene>
    <name evidence="2" type="ORF">NAF29_14360</name>
</gene>
<keyword evidence="1" id="KW-0812">Transmembrane</keyword>
<sequence>MNSETVLLARNRTFERLAWGLVAALAMIGSWCVVGYKVESNFDTSKLAEQMKLSSADSARFVYLLNEAREQAAEIRQRYPSQASIKIDALKVKLKQDFSQFMTDKQIAKFEQHCYEMKLKKATIML</sequence>
<organism evidence="2 3">
    <name type="scientific">Echinimonas agarilytica</name>
    <dbReference type="NCBI Taxonomy" id="1215918"/>
    <lineage>
        <taxon>Bacteria</taxon>
        <taxon>Pseudomonadati</taxon>
        <taxon>Pseudomonadota</taxon>
        <taxon>Gammaproteobacteria</taxon>
        <taxon>Alteromonadales</taxon>
        <taxon>Echinimonadaceae</taxon>
        <taxon>Echinimonas</taxon>
    </lineage>
</organism>
<evidence type="ECO:0000313" key="3">
    <source>
        <dbReference type="Proteomes" id="UP001165393"/>
    </source>
</evidence>